<evidence type="ECO:0000313" key="4">
    <source>
        <dbReference type="EnsemblPlants" id="Kaladp0066s0075.1.v1.1"/>
    </source>
</evidence>
<dbReference type="PANTHER" id="PTHR31105">
    <property type="entry name" value="EXTRA-LARGE G-PROTEIN-LIKE"/>
    <property type="match status" value="1"/>
</dbReference>
<evidence type="ECO:0000256" key="1">
    <source>
        <dbReference type="SAM" id="MobiDB-lite"/>
    </source>
</evidence>
<sequence length="889" mass="97833">MSESKIMRLVRCPKCQNLLPELADYSVYQCGGCGAVLRAKLKHQEKEVLTEKCDEGKISVTANSGSGKRMQEMSESLPENDVSVMDTEANCTAFSSIENNGVKMDKYLKSQNGQIYGLVDRADPDKSIHRCELGTVEELPNYFGNISRYQGSEPVPSRQGEMPGQCGDVRGGNQHRRPLNSSHQDEGPSNYFSESSDGNNAEDGKGNCGLLRPTRIDSLQQDRAELLQMMEELRDQLRRSGDLGVNLKDKGPIDPYAAHQRPNISSTSGLFSNNNVAAPSAGIHQDFMPNKPTDSPYYHPLHPPRYPHDSRQRMGVSNPHPFPYGLTDMPGSRNYFELQTMRGPFPTLNRYEHQLLHPPYYPGQSFAADPTIYDPNLNNRLSHHPVCGCYSCCSDHHRANQPEYPADTRFVDINSNTVLYPQNIPGPSAQRGYSLQTSGPSQCVDCPSVRARFADDMACHTRGFVRRHQQKEALAKGRLHCQPIASGAPFLVCRSCSELLQLPKMTFKLKSKRQKICCGACNTVMDCSFTNKKFIISVSSESKKIVKGVGTCLDDMLHEGISSELWAKTSSISDDSDSSSHEFQEVTGKAPVITRGLDLTSNETHDSQSLPPSSPANFEGVESSDGLASPSLQGLPMPDQLGHSFNANVTSRVWMGSQSARSDHEKLMPKDTISRQNSLNETSSTAQMEEVSFTVYSKTQVSQKSELATQKSDPVKTNKGSGFASVIKKSIKGLSRSNHSADNRDGNVTINGCKIPDRLVKKAEKLAGPIQPGNYWYDFRAGFWGVIAGPCLGIIPPFIEEFNYPMSANCSSGDTGVFVNGRELQQIDLDLLASRGLPIARGRSYAIEISGKVVDKDSGEELEGLGKLAPTIQKVKHGFGMRPRTQIVR</sequence>
<dbReference type="InterPro" id="IPR055126">
    <property type="entry name" value="EDR4-like_N"/>
</dbReference>
<dbReference type="AlphaFoldDB" id="A0A7N0UFE9"/>
<dbReference type="PANTHER" id="PTHR31105:SF42">
    <property type="entry name" value="OS02G0258300 PROTEIN"/>
    <property type="match status" value="1"/>
</dbReference>
<dbReference type="Pfam" id="PF22910">
    <property type="entry name" value="EDR4-like_1st"/>
    <property type="match status" value="1"/>
</dbReference>
<evidence type="ECO:0000313" key="5">
    <source>
        <dbReference type="Proteomes" id="UP000594263"/>
    </source>
</evidence>
<dbReference type="Pfam" id="PF11331">
    <property type="entry name" value="Zn_ribbon_12"/>
    <property type="match status" value="1"/>
</dbReference>
<dbReference type="Proteomes" id="UP000594263">
    <property type="component" value="Unplaced"/>
</dbReference>
<feature type="region of interest" description="Disordered" evidence="1">
    <location>
        <begin position="147"/>
        <end position="212"/>
    </location>
</feature>
<feature type="domain" description="Probable zinc-ribbon" evidence="2">
    <location>
        <begin position="485"/>
        <end position="528"/>
    </location>
</feature>
<evidence type="ECO:0000259" key="3">
    <source>
        <dbReference type="Pfam" id="PF22910"/>
    </source>
</evidence>
<dbReference type="InterPro" id="IPR021480">
    <property type="entry name" value="Zinc_ribbon_12"/>
</dbReference>
<protein>
    <recommendedName>
        <fullName evidence="6">Zinc-ribbon domain-containing protein</fullName>
    </recommendedName>
</protein>
<dbReference type="GO" id="GO:1900150">
    <property type="term" value="P:regulation of defense response to fungus"/>
    <property type="evidence" value="ECO:0007669"/>
    <property type="project" value="InterPro"/>
</dbReference>
<feature type="region of interest" description="Disordered" evidence="1">
    <location>
        <begin position="601"/>
        <end position="644"/>
    </location>
</feature>
<dbReference type="Gramene" id="Kaladp0066s0075.1.v1.1">
    <property type="protein sequence ID" value="Kaladp0066s0075.1.v1.1"/>
    <property type="gene ID" value="Kaladp0066s0075.v1.1"/>
</dbReference>
<accession>A0A7N0UFE9</accession>
<keyword evidence="5" id="KW-1185">Reference proteome</keyword>
<feature type="domain" description="Enhanced disease resistance 4-like N-terminal" evidence="3">
    <location>
        <begin position="7"/>
        <end position="39"/>
    </location>
</feature>
<organism evidence="4 5">
    <name type="scientific">Kalanchoe fedtschenkoi</name>
    <name type="common">Lavender scallops</name>
    <name type="synonym">South American air plant</name>
    <dbReference type="NCBI Taxonomy" id="63787"/>
    <lineage>
        <taxon>Eukaryota</taxon>
        <taxon>Viridiplantae</taxon>
        <taxon>Streptophyta</taxon>
        <taxon>Embryophyta</taxon>
        <taxon>Tracheophyta</taxon>
        <taxon>Spermatophyta</taxon>
        <taxon>Magnoliopsida</taxon>
        <taxon>eudicotyledons</taxon>
        <taxon>Gunneridae</taxon>
        <taxon>Pentapetalae</taxon>
        <taxon>Saxifragales</taxon>
        <taxon>Crassulaceae</taxon>
        <taxon>Kalanchoe</taxon>
    </lineage>
</organism>
<evidence type="ECO:0000259" key="2">
    <source>
        <dbReference type="Pfam" id="PF11331"/>
    </source>
</evidence>
<dbReference type="InterPro" id="IPR040244">
    <property type="entry name" value="EDR4-like"/>
</dbReference>
<feature type="compositionally biased region" description="Polar residues" evidence="1">
    <location>
        <begin position="601"/>
        <end position="611"/>
    </location>
</feature>
<evidence type="ECO:0008006" key="6">
    <source>
        <dbReference type="Google" id="ProtNLM"/>
    </source>
</evidence>
<feature type="compositionally biased region" description="Polar residues" evidence="1">
    <location>
        <begin position="190"/>
        <end position="199"/>
    </location>
</feature>
<dbReference type="OMA" id="QENDMGT"/>
<reference evidence="4" key="1">
    <citation type="submission" date="2021-01" db="UniProtKB">
        <authorList>
            <consortium name="EnsemblPlants"/>
        </authorList>
    </citation>
    <scope>IDENTIFICATION</scope>
</reference>
<proteinExistence type="predicted"/>
<dbReference type="EnsemblPlants" id="Kaladp0066s0075.1.v1.1">
    <property type="protein sequence ID" value="Kaladp0066s0075.1.v1.1"/>
    <property type="gene ID" value="Kaladp0066s0075.v1.1"/>
</dbReference>
<name>A0A7N0UFE9_KALFE</name>